<name>A0A0K8QSQ6_9GAMM</name>
<feature type="domain" description="DUF4139" evidence="2">
    <location>
        <begin position="184"/>
        <end position="473"/>
    </location>
</feature>
<dbReference type="STRING" id="1475481.GCA_000953855_02782"/>
<evidence type="ECO:0000256" key="1">
    <source>
        <dbReference type="SAM" id="SignalP"/>
    </source>
</evidence>
<keyword evidence="1" id="KW-0732">Signal</keyword>
<protein>
    <recommendedName>
        <fullName evidence="2">DUF4139 domain-containing protein</fullName>
    </recommendedName>
</protein>
<evidence type="ECO:0000313" key="5">
    <source>
        <dbReference type="Proteomes" id="UP000253740"/>
    </source>
</evidence>
<dbReference type="InterPro" id="IPR037291">
    <property type="entry name" value="DUF4139"/>
</dbReference>
<dbReference type="HOGENOM" id="CLU_039933_0_0_6"/>
<evidence type="ECO:0000313" key="4">
    <source>
        <dbReference type="EMBL" id="GAP67412.1"/>
    </source>
</evidence>
<keyword evidence="5" id="KW-1185">Reference proteome</keyword>
<dbReference type="PANTHER" id="PTHR38075">
    <property type="entry name" value="DUF4139 DOMAIN-CONTAINING PROTEIN"/>
    <property type="match status" value="1"/>
</dbReference>
<feature type="chain" id="PRO_5007415689" description="DUF4139 domain-containing protein" evidence="1">
    <location>
        <begin position="21"/>
        <end position="484"/>
    </location>
</feature>
<proteinExistence type="predicted"/>
<sequence length="484" mass="51222">MTRSLLAASLAALIAAPAVAADGPALTVYRSDSPALYAGGEGASGDGYALVHERRTLQLDGGVQTLTLAGLPATLDPEAVDLDAGRGVRVLMQRLLLPRGQGGALLARQIGHPVSVLNADGKPLAEGELLDAGDGLSVRTADGRVLVLRDYAAVALSGADAGTRGATLALTVDSARKGATDAALTYPAGGLGWRAAYTATLQEGAACRIDFDARASIANRSGRDYRDAALKLIAGEPNFAKSGGPRPVMMKAMAAPAAEADGYLPQQAALGDYRSYTLPQRVDLPDASVSQVPLYAARTLECRRAWVFDPTPHAWNPPVPQLQPDMGPPRVEDRIASTLRFDAFDALPAGYLRVLTLDRDGHPALLGEARIDDTPKGRPVDATLGSAFDLRGERERTAFHVDRAARRMDEAFRVTLSNAGDTARTVTVREHPARWRAWALASSSLKPSRQTPDLLEFAVPVPAHGSATLDYALRYAWTADQDAE</sequence>
<feature type="signal peptide" evidence="1">
    <location>
        <begin position="1"/>
        <end position="20"/>
    </location>
</feature>
<dbReference type="Proteomes" id="UP000253740">
    <property type="component" value="Unassembled WGS sequence"/>
</dbReference>
<dbReference type="Pfam" id="PF13598">
    <property type="entry name" value="DUF4139"/>
    <property type="match status" value="1"/>
</dbReference>
<organism evidence="4">
    <name type="scientific">Mizugakiibacter sediminis</name>
    <dbReference type="NCBI Taxonomy" id="1475481"/>
    <lineage>
        <taxon>Bacteria</taxon>
        <taxon>Pseudomonadati</taxon>
        <taxon>Pseudomonadota</taxon>
        <taxon>Gammaproteobacteria</taxon>
        <taxon>Lysobacterales</taxon>
        <taxon>Rhodanobacteraceae</taxon>
        <taxon>Mizugakiibacter</taxon>
    </lineage>
</organism>
<dbReference type="EMBL" id="DF952378">
    <property type="protein sequence ID" value="GAN43776.1"/>
    <property type="molecule type" value="Genomic_DNA"/>
</dbReference>
<dbReference type="PANTHER" id="PTHR38075:SF1">
    <property type="entry name" value="DUF4139 DOMAIN-CONTAINING PROTEIN"/>
    <property type="match status" value="1"/>
</dbReference>
<reference evidence="4" key="2">
    <citation type="submission" date="2015-08" db="EMBL/GenBank/DDBJ databases">
        <title>Complete DNA Sequence of Pseudomonas syringae pv. actinidiae, the Causal Agent of Kiwifruit Canker Disease.</title>
        <authorList>
            <person name="Rikkerink E.H.A."/>
            <person name="Fineran P.C."/>
        </authorList>
    </citation>
    <scope>NUCLEOTIDE SEQUENCE</scope>
    <source>
        <strain evidence="4">SkMP5</strain>
    </source>
</reference>
<gene>
    <name evidence="3" type="ORF">MBSD_0286</name>
    <name evidence="4" type="ORF">MBSD_n2736</name>
</gene>
<dbReference type="OrthoDB" id="9808067at2"/>
<dbReference type="AlphaFoldDB" id="A0A0K8QSQ6"/>
<reference evidence="3" key="1">
    <citation type="submission" date="2015-03" db="EMBL/GenBank/DDBJ databases">
        <title>Draft genome sequence of Mizugakiibacter sediminis skMP5.</title>
        <authorList>
            <person name="Watanabe T."/>
            <person name="Kojima H."/>
            <person name="Fukui M."/>
        </authorList>
    </citation>
    <scope>NUCLEOTIDE SEQUENCE</scope>
    <source>
        <strain evidence="3">SkMP5</strain>
    </source>
</reference>
<dbReference type="EMBL" id="DF970270">
    <property type="protein sequence ID" value="GAP67412.1"/>
    <property type="molecule type" value="Genomic_DNA"/>
</dbReference>
<accession>A0A0K8QSQ6</accession>
<evidence type="ECO:0000259" key="2">
    <source>
        <dbReference type="Pfam" id="PF13598"/>
    </source>
</evidence>
<dbReference type="RefSeq" id="WP_062537956.1">
    <property type="nucleotide sequence ID" value="NZ_DF970270.1"/>
</dbReference>
<evidence type="ECO:0000313" key="3">
    <source>
        <dbReference type="EMBL" id="GAN43776.1"/>
    </source>
</evidence>